<protein>
    <submittedName>
        <fullName evidence="2">Uncharacterized protein</fullName>
    </submittedName>
</protein>
<reference evidence="2" key="1">
    <citation type="submission" date="2013-11" db="EMBL/GenBank/DDBJ databases">
        <title>Microbial diversity, functional groups and degradation webs in Northern and Southern Mediterranean and Red Sea marine crude oil polluted sites.</title>
        <authorList>
            <person name="Daffonchio D."/>
            <person name="Mapelli F."/>
            <person name="Ferrer M."/>
            <person name="Richter M."/>
            <person name="Cherif A."/>
            <person name="Malkawi H.I."/>
            <person name="Yakimov M.M."/>
            <person name="Abdel-Fattah Y.R."/>
            <person name="Blaghen M."/>
            <person name="Golyshin P.N."/>
            <person name="Kalogerakis N."/>
            <person name="Boon N."/>
            <person name="Magagnini M."/>
            <person name="Fava F."/>
        </authorList>
    </citation>
    <scope>NUCLEOTIDE SEQUENCE</scope>
</reference>
<evidence type="ECO:0000256" key="1">
    <source>
        <dbReference type="SAM" id="Phobius"/>
    </source>
</evidence>
<evidence type="ECO:0000313" key="2">
    <source>
        <dbReference type="EMBL" id="KTF06044.1"/>
    </source>
</evidence>
<accession>A0A1B6NRF9</accession>
<keyword evidence="1" id="KW-0812">Transmembrane</keyword>
<dbReference type="EMBL" id="AYSL01001403">
    <property type="protein sequence ID" value="KTF06044.1"/>
    <property type="molecule type" value="Genomic_DNA"/>
</dbReference>
<comment type="caution">
    <text evidence="2">The sequence shown here is derived from an EMBL/GenBank/DDBJ whole genome shotgun (WGS) entry which is preliminary data.</text>
</comment>
<gene>
    <name evidence="2" type="ORF">MGSAQ_002456</name>
</gene>
<keyword evidence="1" id="KW-1133">Transmembrane helix</keyword>
<sequence>MMLVGLHWYRGLSADVAPSTAFCPAGVSIALLPPPPGGPSPERTITQFPAIFKEPSSRRRSRELRSTVCSNDAVLRWSFLVMMLVVMMEVFFVLFSVIFF</sequence>
<dbReference type="AlphaFoldDB" id="A0A1B6NRF9"/>
<proteinExistence type="predicted"/>
<keyword evidence="1" id="KW-0472">Membrane</keyword>
<name>A0A1B6NRF9_9ZZZZ</name>
<organism evidence="2">
    <name type="scientific">marine sediment metagenome</name>
    <dbReference type="NCBI Taxonomy" id="412755"/>
    <lineage>
        <taxon>unclassified sequences</taxon>
        <taxon>metagenomes</taxon>
        <taxon>ecological metagenomes</taxon>
    </lineage>
</organism>
<feature type="transmembrane region" description="Helical" evidence="1">
    <location>
        <begin position="74"/>
        <end position="99"/>
    </location>
</feature>